<evidence type="ECO:0000313" key="4">
    <source>
        <dbReference type="Proteomes" id="UP001465976"/>
    </source>
</evidence>
<evidence type="ECO:0000256" key="1">
    <source>
        <dbReference type="SAM" id="MobiDB-lite"/>
    </source>
</evidence>
<gene>
    <name evidence="3" type="ORF">V5O48_014920</name>
</gene>
<dbReference type="PANTHER" id="PTHR33096">
    <property type="entry name" value="CXC2 DOMAIN-CONTAINING PROTEIN"/>
    <property type="match status" value="1"/>
</dbReference>
<keyword evidence="4" id="KW-1185">Reference proteome</keyword>
<feature type="region of interest" description="Disordered" evidence="1">
    <location>
        <begin position="1"/>
        <end position="22"/>
    </location>
</feature>
<dbReference type="CDD" id="cd19757">
    <property type="entry name" value="Bbox1"/>
    <property type="match status" value="1"/>
</dbReference>
<feature type="compositionally biased region" description="Basic residues" evidence="1">
    <location>
        <begin position="1"/>
        <end position="13"/>
    </location>
</feature>
<evidence type="ECO:0000313" key="3">
    <source>
        <dbReference type="EMBL" id="KAL0567068.1"/>
    </source>
</evidence>
<dbReference type="PANTHER" id="PTHR33096:SF1">
    <property type="entry name" value="CXC1-LIKE CYSTEINE CLUSTER ASSOCIATED WITH KDZ TRANSPOSASES DOMAIN-CONTAINING PROTEIN"/>
    <property type="match status" value="1"/>
</dbReference>
<dbReference type="Proteomes" id="UP001465976">
    <property type="component" value="Unassembled WGS sequence"/>
</dbReference>
<dbReference type="Pfam" id="PF18758">
    <property type="entry name" value="KDZ"/>
    <property type="match status" value="1"/>
</dbReference>
<proteinExistence type="predicted"/>
<reference evidence="3 4" key="1">
    <citation type="submission" date="2024-02" db="EMBL/GenBank/DDBJ databases">
        <title>A draft genome for the cacao thread blight pathogen Marasmius crinis-equi.</title>
        <authorList>
            <person name="Cohen S.P."/>
            <person name="Baruah I.K."/>
            <person name="Amoako-Attah I."/>
            <person name="Bukari Y."/>
            <person name="Meinhardt L.W."/>
            <person name="Bailey B.A."/>
        </authorList>
    </citation>
    <scope>NUCLEOTIDE SEQUENCE [LARGE SCALE GENOMIC DNA]</scope>
    <source>
        <strain evidence="3 4">GH-76</strain>
    </source>
</reference>
<feature type="domain" description="CxC2-like cysteine cluster KDZ transposase-associated" evidence="2">
    <location>
        <begin position="202"/>
        <end position="306"/>
    </location>
</feature>
<comment type="caution">
    <text evidence="3">The sequence shown here is derived from an EMBL/GenBank/DDBJ whole genome shotgun (WGS) entry which is preliminary data.</text>
</comment>
<sequence>MPKAAKGKSKGNSRCHESSSSAIAKTSNHEYFSATTHRVQSNHIDLDVPKAPVALVSTPDEWGPGVPEDTLVDSEMVWESAEGMDEVVIEREKPTEEPGKLLVKTNGPNTKAKRYLNSDFPIATWWESHRDEYLDSVLITEGRGRFFDGKCERCESPDAEYRCLACDGLRVVCRACIIRTHLDEPLHGIQQWRSSYFQPTSLKEIGLRYQAGHRPNVRCSRPVISSQDFVVLDWSGIHAIKLDFCGCDQAISHHLQLMERGWWPTTNKDPRSAVTFTLLRNFHITNLQCQTPPTDFIKVLELMGDGEGLREQPDRETQWLYVLREYRHIKTAKRFGRGHDPTGIPGTVHGSATVPCRACPHPNKNLTSNWQQAPAEDQFLYTLFLAEDANFKQKARARKNDSRDRNLSPGWGCFVPNDLYMTEVGKRTNQEEISHCAGFAAIASANNKKTRGLRATGIGSVTCARHDTFRANGMGDLQVGERYSNMDFLALYNLIACGLLRIVFSYDIACQWMRNFYARMSEFPSYMQLPSNLSVIFKVPKFHLPAHGLACLAKFAFNYTEGVGKTDGEGVERTWSWLNGCARSLSMMTVGARWETMDDFANFWNWKKTINLDNLLLNKIVTGISEAVVTAHVFTAFTDALKPEYEAEVRKWEEMVTRWEQGLSEDCPYDVTEPDITMAKVKKDMAAEDHRREMAGKGGPLEKASSIIIEGLDIEDSQQHILAMLKIRNLTEFKETSIQKKRTALLQRIRKFYGSLRHHMPSVQRLIDMEPPLSEATRPEELKLFLPSSLDHSILHPSAIPDPSGASTTQVVCPAELIDLEDRLRFAQAHESLSRLRAQLRAQTVAYKETSKEGASQSMYLRLHTLQDQIEAKVKALSETYRRARAALLVLRGEGSWCRVLRELKPEDVRGISERLLRAEEKRRFNKDRERAGYSTEDLNALVGKVNVSTVAVNPTLARGQDKDQLSWIWYTHRIVVDNSDGMDSISCEEGVDFQELQESLRSEWCKARARARRSREEIRLVEEEMQRSIAFCHYQSDWWIAQSNRREDVSPWLQEGLTAYAKEHAEAELVRAAAWTQKWSAIREHAKAVLIDLSDPRKASTLKSLEVEIDVGGQSEDMADNEVDWEV</sequence>
<evidence type="ECO:0000259" key="2">
    <source>
        <dbReference type="Pfam" id="PF18803"/>
    </source>
</evidence>
<dbReference type="Pfam" id="PF18803">
    <property type="entry name" value="CxC2"/>
    <property type="match status" value="1"/>
</dbReference>
<dbReference type="EMBL" id="JBAHYK010001684">
    <property type="protein sequence ID" value="KAL0567068.1"/>
    <property type="molecule type" value="Genomic_DNA"/>
</dbReference>
<name>A0ABR3EVX7_9AGAR</name>
<dbReference type="InterPro" id="IPR041457">
    <property type="entry name" value="CxC2_KDZ-assoc"/>
</dbReference>
<dbReference type="InterPro" id="IPR040521">
    <property type="entry name" value="KDZ"/>
</dbReference>
<organism evidence="3 4">
    <name type="scientific">Marasmius crinis-equi</name>
    <dbReference type="NCBI Taxonomy" id="585013"/>
    <lineage>
        <taxon>Eukaryota</taxon>
        <taxon>Fungi</taxon>
        <taxon>Dikarya</taxon>
        <taxon>Basidiomycota</taxon>
        <taxon>Agaricomycotina</taxon>
        <taxon>Agaricomycetes</taxon>
        <taxon>Agaricomycetidae</taxon>
        <taxon>Agaricales</taxon>
        <taxon>Marasmiineae</taxon>
        <taxon>Marasmiaceae</taxon>
        <taxon>Marasmius</taxon>
    </lineage>
</organism>
<accession>A0ABR3EVX7</accession>
<protein>
    <recommendedName>
        <fullName evidence="2">CxC2-like cysteine cluster KDZ transposase-associated domain-containing protein</fullName>
    </recommendedName>
</protein>